<sequence>MKNKKGDFLWGFALLIWILILAIPHSRVVFIGVTDAHPYMGGFFKFCILATMGDLLGVRILKNEWIIPKGFIFKAIVWGILGMMITLVFTVFAAGAVAAQTSGKLPFAGSKLAQAFFGSAIMNLTFGPMMYIYHKFGDLFIDLKYEKKGGKLTVKDFVDRVDWYTIVSFSWIKTCTLVWIPCHTVVFLLPPQYRVLASAFLSILLGILVAVSKKGSQKPEILVASF</sequence>
<feature type="transmembrane region" description="Helical" evidence="1">
    <location>
        <begin position="161"/>
        <end position="180"/>
    </location>
</feature>
<protein>
    <recommendedName>
        <fullName evidence="4">Mpv17/PMP22 family protein</fullName>
    </recommendedName>
</protein>
<name>A0A949U1S0_9CLOT</name>
<evidence type="ECO:0000256" key="1">
    <source>
        <dbReference type="SAM" id="Phobius"/>
    </source>
</evidence>
<accession>A0A949U1S0</accession>
<keyword evidence="3" id="KW-1185">Reference proteome</keyword>
<proteinExistence type="predicted"/>
<feature type="transmembrane region" description="Helical" evidence="1">
    <location>
        <begin position="12"/>
        <end position="33"/>
    </location>
</feature>
<dbReference type="EMBL" id="JAEEGC010000096">
    <property type="protein sequence ID" value="MBV7274724.1"/>
    <property type="molecule type" value="Genomic_DNA"/>
</dbReference>
<evidence type="ECO:0008006" key="4">
    <source>
        <dbReference type="Google" id="ProtNLM"/>
    </source>
</evidence>
<evidence type="ECO:0000313" key="3">
    <source>
        <dbReference type="Proteomes" id="UP000694308"/>
    </source>
</evidence>
<feature type="transmembrane region" description="Helical" evidence="1">
    <location>
        <begin position="73"/>
        <end position="100"/>
    </location>
</feature>
<feature type="transmembrane region" description="Helical" evidence="1">
    <location>
        <begin position="39"/>
        <end position="61"/>
    </location>
</feature>
<evidence type="ECO:0000313" key="2">
    <source>
        <dbReference type="EMBL" id="MBV7274724.1"/>
    </source>
</evidence>
<comment type="caution">
    <text evidence="2">The sequence shown here is derived from an EMBL/GenBank/DDBJ whole genome shotgun (WGS) entry which is preliminary data.</text>
</comment>
<dbReference type="Proteomes" id="UP000694308">
    <property type="component" value="Unassembled WGS sequence"/>
</dbReference>
<dbReference type="AlphaFoldDB" id="A0A949U1S0"/>
<keyword evidence="1" id="KW-1133">Transmembrane helix</keyword>
<feature type="transmembrane region" description="Helical" evidence="1">
    <location>
        <begin position="112"/>
        <end position="133"/>
    </location>
</feature>
<dbReference type="RefSeq" id="WP_218321784.1">
    <property type="nucleotide sequence ID" value="NZ_JAEEGC010000096.1"/>
</dbReference>
<keyword evidence="1" id="KW-0472">Membrane</keyword>
<gene>
    <name evidence="2" type="ORF">I6U48_17655</name>
</gene>
<organism evidence="2 3">
    <name type="scientific">Clostridium thailandense</name>
    <dbReference type="NCBI Taxonomy" id="2794346"/>
    <lineage>
        <taxon>Bacteria</taxon>
        <taxon>Bacillati</taxon>
        <taxon>Bacillota</taxon>
        <taxon>Clostridia</taxon>
        <taxon>Eubacteriales</taxon>
        <taxon>Clostridiaceae</taxon>
        <taxon>Clostridium</taxon>
    </lineage>
</organism>
<keyword evidence="1" id="KW-0812">Transmembrane</keyword>
<reference evidence="2" key="1">
    <citation type="submission" date="2020-12" db="EMBL/GenBank/DDBJ databases">
        <title>Clostridium thailandense sp. nov., a novel acetogenic bacterium isolated from peat land soil in Thailand.</title>
        <authorList>
            <person name="Chaikitkaew S."/>
            <person name="Birkeland N.K."/>
        </authorList>
    </citation>
    <scope>NUCLEOTIDE SEQUENCE</scope>
    <source>
        <strain evidence="2">PL3</strain>
    </source>
</reference>
<feature type="transmembrane region" description="Helical" evidence="1">
    <location>
        <begin position="192"/>
        <end position="211"/>
    </location>
</feature>